<feature type="transmembrane region" description="Helical" evidence="7">
    <location>
        <begin position="369"/>
        <end position="392"/>
    </location>
</feature>
<keyword evidence="2" id="KW-1003">Cell membrane</keyword>
<feature type="transmembrane region" description="Helical" evidence="7">
    <location>
        <begin position="149"/>
        <end position="176"/>
    </location>
</feature>
<name>A0ABD4TH84_9EURY</name>
<evidence type="ECO:0000256" key="4">
    <source>
        <dbReference type="ARBA" id="ARBA00022989"/>
    </source>
</evidence>
<dbReference type="GO" id="GO:0016491">
    <property type="term" value="F:oxidoreductase activity"/>
    <property type="evidence" value="ECO:0007669"/>
    <property type="project" value="UniProtKB-KW"/>
</dbReference>
<keyword evidence="3 7" id="KW-0812">Transmembrane</keyword>
<dbReference type="Proteomes" id="UP001524383">
    <property type="component" value="Unassembled WGS sequence"/>
</dbReference>
<reference evidence="9 10" key="1">
    <citation type="submission" date="2019-08" db="EMBL/GenBank/DDBJ databases">
        <authorList>
            <person name="Chen S.-C."/>
            <person name="Lai M.-C."/>
            <person name="You Y.-T."/>
        </authorList>
    </citation>
    <scope>NUCLEOTIDE SEQUENCE [LARGE SCALE GENOMIC DNA]</scope>
    <source>
        <strain evidence="9 10">P2F9704a</strain>
    </source>
</reference>
<feature type="transmembrane region" description="Helical" evidence="7">
    <location>
        <begin position="109"/>
        <end position="137"/>
    </location>
</feature>
<feature type="transmembrane region" description="Helical" evidence="7">
    <location>
        <begin position="337"/>
        <end position="357"/>
    </location>
</feature>
<keyword evidence="6 7" id="KW-0472">Membrane</keyword>
<comment type="caution">
    <text evidence="9">The sequence shown here is derived from an EMBL/GenBank/DDBJ whole genome shotgun (WGS) entry which is preliminary data.</text>
</comment>
<dbReference type="InterPro" id="IPR052175">
    <property type="entry name" value="ComplexI-like_HydComp"/>
</dbReference>
<evidence type="ECO:0000313" key="10">
    <source>
        <dbReference type="Proteomes" id="UP001524383"/>
    </source>
</evidence>
<evidence type="ECO:0000256" key="7">
    <source>
        <dbReference type="SAM" id="Phobius"/>
    </source>
</evidence>
<dbReference type="Pfam" id="PF00361">
    <property type="entry name" value="Proton_antipo_M"/>
    <property type="match status" value="1"/>
</dbReference>
<feature type="transmembrane region" description="Helical" evidence="7">
    <location>
        <begin position="34"/>
        <end position="58"/>
    </location>
</feature>
<feature type="transmembrane region" description="Helical" evidence="7">
    <location>
        <begin position="182"/>
        <end position="201"/>
    </location>
</feature>
<evidence type="ECO:0000256" key="3">
    <source>
        <dbReference type="ARBA" id="ARBA00022692"/>
    </source>
</evidence>
<evidence type="ECO:0000256" key="5">
    <source>
        <dbReference type="ARBA" id="ARBA00023002"/>
    </source>
</evidence>
<accession>A0ABD4TH84</accession>
<dbReference type="PANTHER" id="PTHR42682:SF4">
    <property type="entry name" value="NADH-UBIQUINONE_PLASTOQUINONE"/>
    <property type="match status" value="1"/>
</dbReference>
<feature type="transmembrane region" description="Helical" evidence="7">
    <location>
        <begin position="70"/>
        <end position="89"/>
    </location>
</feature>
<dbReference type="AlphaFoldDB" id="A0ABD4TH84"/>
<organism evidence="9 10">
    <name type="scientific">Methanocalculus taiwanensis</name>
    <dbReference type="NCBI Taxonomy" id="106207"/>
    <lineage>
        <taxon>Archaea</taxon>
        <taxon>Methanobacteriati</taxon>
        <taxon>Methanobacteriota</taxon>
        <taxon>Stenosarchaea group</taxon>
        <taxon>Methanomicrobia</taxon>
        <taxon>Methanomicrobiales</taxon>
        <taxon>Methanocalculaceae</taxon>
        <taxon>Methanocalculus</taxon>
    </lineage>
</organism>
<dbReference type="InterPro" id="IPR001750">
    <property type="entry name" value="ND/Mrp_TM"/>
</dbReference>
<comment type="subcellular location">
    <subcellularLocation>
        <location evidence="1">Cell membrane</location>
        <topology evidence="1">Multi-pass membrane protein</topology>
    </subcellularLocation>
</comment>
<feature type="transmembrane region" description="Helical" evidence="7">
    <location>
        <begin position="266"/>
        <end position="288"/>
    </location>
</feature>
<evidence type="ECO:0000256" key="2">
    <source>
        <dbReference type="ARBA" id="ARBA00022475"/>
    </source>
</evidence>
<dbReference type="PRINTS" id="PR01434">
    <property type="entry name" value="NADHDHGNASE5"/>
</dbReference>
<evidence type="ECO:0000256" key="1">
    <source>
        <dbReference type="ARBA" id="ARBA00004651"/>
    </source>
</evidence>
<gene>
    <name evidence="9" type="ORF">FTO68_04845</name>
</gene>
<dbReference type="EMBL" id="VOTZ01000008">
    <property type="protein sequence ID" value="MCQ1538317.1"/>
    <property type="molecule type" value="Genomic_DNA"/>
</dbReference>
<keyword evidence="10" id="KW-1185">Reference proteome</keyword>
<keyword evidence="5" id="KW-0560">Oxidoreductase</keyword>
<evidence type="ECO:0000313" key="9">
    <source>
        <dbReference type="EMBL" id="MCQ1538317.1"/>
    </source>
</evidence>
<sequence>MIGLPPAFLFLIGLLLVPILKGHAQKIWTLLLGAAGLAMVVLIGSSSPDLVVAVIPGIDTILLTTDSMRQLAGAIFALAGFIVIIYATYRDLNSVEIVGILASVAAALGIVYAGDLITVFVFWELLALSSLAIIWASKDSQSSGAGYRYLLFHIFGGACLLGGVVYTIATTGSAAIGQAGDGIGFLLLFIGIGVNAAFIPLHTWVPDAYPRASVLGSVALCIFTTKAAVFLLAAIGGWGTAVAYMGGAMALYGAVYALMQDDIRRLLSYSIISQGGYMVAAIGVGTVAGLDAGLAHLVNDILFKSLLFMAAGAVILRTGSSRLSDLGGLSKTMPKTTVCAVIGGLALAGVPGFNGAVSKGMVIEAAGAVPYLTPLLMISAVFTAIYVVRFLYLGFFRSASGRGNEQIPRDAPLPMMIAMSVTALLCIVIGLNPALLTSLLPGMSAAHPFAASHLFESALIFAGAGLILLILRPLGRPWRGFERDIDFLYIRAGRSVAWVANNPLVHGADLIGAGLRHIISALRTIAANPPVACQIALRSIALPCVRAFSDPSKTRAYEERLICMKDQYPDEQISIWGGGYGIIFISIIAFLYFLFDLMK</sequence>
<feature type="transmembrane region" description="Helical" evidence="7">
    <location>
        <begin position="241"/>
        <end position="259"/>
    </location>
</feature>
<proteinExistence type="predicted"/>
<feature type="transmembrane region" description="Helical" evidence="7">
    <location>
        <begin position="573"/>
        <end position="595"/>
    </location>
</feature>
<feature type="transmembrane region" description="Helical" evidence="7">
    <location>
        <begin position="213"/>
        <end position="235"/>
    </location>
</feature>
<feature type="transmembrane region" description="Helical" evidence="7">
    <location>
        <begin position="294"/>
        <end position="316"/>
    </location>
</feature>
<evidence type="ECO:0000259" key="8">
    <source>
        <dbReference type="Pfam" id="PF00361"/>
    </source>
</evidence>
<dbReference type="GO" id="GO:0005886">
    <property type="term" value="C:plasma membrane"/>
    <property type="evidence" value="ECO:0007669"/>
    <property type="project" value="UniProtKB-SubCell"/>
</dbReference>
<dbReference type="PANTHER" id="PTHR42682">
    <property type="entry name" value="HYDROGENASE-4 COMPONENT F"/>
    <property type="match status" value="1"/>
</dbReference>
<keyword evidence="4 7" id="KW-1133">Transmembrane helix</keyword>
<evidence type="ECO:0000256" key="6">
    <source>
        <dbReference type="ARBA" id="ARBA00023136"/>
    </source>
</evidence>
<feature type="domain" description="NADH:quinone oxidoreductase/Mrp antiporter transmembrane" evidence="8">
    <location>
        <begin position="113"/>
        <end position="381"/>
    </location>
</feature>
<feature type="transmembrane region" description="Helical" evidence="7">
    <location>
        <begin position="451"/>
        <end position="471"/>
    </location>
</feature>
<dbReference type="RefSeq" id="WP_255332259.1">
    <property type="nucleotide sequence ID" value="NZ_VOTZ01000008.1"/>
</dbReference>
<protein>
    <recommendedName>
        <fullName evidence="8">NADH:quinone oxidoreductase/Mrp antiporter transmembrane domain-containing protein</fullName>
    </recommendedName>
</protein>
<feature type="transmembrane region" description="Helical" evidence="7">
    <location>
        <begin position="413"/>
        <end position="431"/>
    </location>
</feature>